<comment type="caution">
    <text evidence="1">The sequence shown here is derived from an EMBL/GenBank/DDBJ whole genome shotgun (WGS) entry which is preliminary data.</text>
</comment>
<organism evidence="1">
    <name type="scientific">Cladocopium goreaui</name>
    <dbReference type="NCBI Taxonomy" id="2562237"/>
    <lineage>
        <taxon>Eukaryota</taxon>
        <taxon>Sar</taxon>
        <taxon>Alveolata</taxon>
        <taxon>Dinophyceae</taxon>
        <taxon>Suessiales</taxon>
        <taxon>Symbiodiniaceae</taxon>
        <taxon>Cladocopium</taxon>
    </lineage>
</organism>
<keyword evidence="3" id="KW-1185">Reference proteome</keyword>
<proteinExistence type="predicted"/>
<protein>
    <submittedName>
        <fullName evidence="1">Uncharacterized protein</fullName>
    </submittedName>
</protein>
<dbReference type="EMBL" id="CAMXCT030004868">
    <property type="protein sequence ID" value="CAL4797928.1"/>
    <property type="molecule type" value="Genomic_DNA"/>
</dbReference>
<reference evidence="2" key="2">
    <citation type="submission" date="2024-04" db="EMBL/GenBank/DDBJ databases">
        <authorList>
            <person name="Chen Y."/>
            <person name="Shah S."/>
            <person name="Dougan E. K."/>
            <person name="Thang M."/>
            <person name="Chan C."/>
        </authorList>
    </citation>
    <scope>NUCLEOTIDE SEQUENCE [LARGE SCALE GENOMIC DNA]</scope>
</reference>
<evidence type="ECO:0000313" key="2">
    <source>
        <dbReference type="EMBL" id="CAL1163991.1"/>
    </source>
</evidence>
<sequence>APTVHPAAPVSPAMPPMRLWMPKSAVLHLAQGAFPALASKFNLHIEVNGTMDPSFAE</sequence>
<dbReference type="EMBL" id="CAMXCT020004868">
    <property type="protein sequence ID" value="CAL1163991.1"/>
    <property type="molecule type" value="Genomic_DNA"/>
</dbReference>
<reference evidence="1" key="1">
    <citation type="submission" date="2022-10" db="EMBL/GenBank/DDBJ databases">
        <authorList>
            <person name="Chen Y."/>
            <person name="Dougan E. K."/>
            <person name="Chan C."/>
            <person name="Rhodes N."/>
            <person name="Thang M."/>
        </authorList>
    </citation>
    <scope>NUCLEOTIDE SEQUENCE</scope>
</reference>
<evidence type="ECO:0000313" key="1">
    <source>
        <dbReference type="EMBL" id="CAI4010616.1"/>
    </source>
</evidence>
<dbReference type="AlphaFoldDB" id="A0A9P1GE44"/>
<feature type="non-terminal residue" evidence="1">
    <location>
        <position position="57"/>
    </location>
</feature>
<evidence type="ECO:0000313" key="3">
    <source>
        <dbReference type="Proteomes" id="UP001152797"/>
    </source>
</evidence>
<feature type="non-terminal residue" evidence="1">
    <location>
        <position position="1"/>
    </location>
</feature>
<gene>
    <name evidence="1" type="ORF">C1SCF055_LOCUS35868</name>
</gene>
<accession>A0A9P1GE44</accession>
<dbReference type="Proteomes" id="UP001152797">
    <property type="component" value="Unassembled WGS sequence"/>
</dbReference>
<dbReference type="EMBL" id="CAMXCT010004868">
    <property type="protein sequence ID" value="CAI4010616.1"/>
    <property type="molecule type" value="Genomic_DNA"/>
</dbReference>
<name>A0A9P1GE44_9DINO</name>